<dbReference type="EMBL" id="KQ965827">
    <property type="protein sequence ID" value="KXS10403.1"/>
    <property type="molecule type" value="Genomic_DNA"/>
</dbReference>
<dbReference type="AlphaFoldDB" id="A0A139A220"/>
<dbReference type="InterPro" id="IPR042171">
    <property type="entry name" value="Acyl-CoA_hotdog"/>
</dbReference>
<evidence type="ECO:0000259" key="2">
    <source>
        <dbReference type="Pfam" id="PF13622"/>
    </source>
</evidence>
<dbReference type="Pfam" id="PF20789">
    <property type="entry name" value="4HBT_3C"/>
    <property type="match status" value="1"/>
</dbReference>
<dbReference type="Pfam" id="PF13622">
    <property type="entry name" value="4HBT_3"/>
    <property type="match status" value="1"/>
</dbReference>
<dbReference type="PANTHER" id="PTHR38110:SF1">
    <property type="entry name" value="THIOESTERASE DOMAIN-CONTAINING PROTEIN"/>
    <property type="match status" value="1"/>
</dbReference>
<accession>A0A139A220</accession>
<evidence type="ECO:0008006" key="6">
    <source>
        <dbReference type="Google" id="ProtNLM"/>
    </source>
</evidence>
<dbReference type="OrthoDB" id="2133080at2759"/>
<sequence length="410" mass="45397">MSHQPEPHHQANGTANGHQDEHGDIYAQAMTYTYSHTTTIPAPPELGGDKTYAILKGTIDEHFVSSWAPFGGYILALCVEAVRFEVRRLGLDKRFHEPIAMGATLVQAGRDGPFVASVHPIRVGGRFAFFEVALRQAAPPPRGAATNANGPADETTPQYVTMATGRVTMSDLTLEQGAYTILSNDGRTPVTSPFDPPVFQWPWMADYPQGTGASAAPGPSPFPPDSATPWDPSKRVGLGLPPLSACHPRSWNEKHGWKVSTRTGKSMEHLIETRDMPYREGEYYSLESGGDWCKWVRLLPPASSPHTTSSLAFFSDYWNSIVGWVRRPSDKDGFMPTIEFQIQFRSIPKPTTQWLLLCTRNRMATHGKREWDVEIWDEEGRLLSVARQLCATASSKNAYRLAEKGAKGEE</sequence>
<feature type="domain" description="Acyl-CoA thioesterase-like N-terminal HotDog" evidence="2">
    <location>
        <begin position="68"/>
        <end position="138"/>
    </location>
</feature>
<evidence type="ECO:0000256" key="1">
    <source>
        <dbReference type="SAM" id="MobiDB-lite"/>
    </source>
</evidence>
<feature type="region of interest" description="Disordered" evidence="1">
    <location>
        <begin position="209"/>
        <end position="228"/>
    </location>
</feature>
<dbReference type="CDD" id="cd03440">
    <property type="entry name" value="hot_dog"/>
    <property type="match status" value="1"/>
</dbReference>
<evidence type="ECO:0000259" key="3">
    <source>
        <dbReference type="Pfam" id="PF20789"/>
    </source>
</evidence>
<dbReference type="Proteomes" id="UP000070544">
    <property type="component" value="Unassembled WGS sequence"/>
</dbReference>
<dbReference type="InterPro" id="IPR049450">
    <property type="entry name" value="ACOT8-like_C"/>
</dbReference>
<dbReference type="PANTHER" id="PTHR38110">
    <property type="entry name" value="CHROMOSOME 23, WHOLE GENOME SHOTGUN SEQUENCE"/>
    <property type="match status" value="1"/>
</dbReference>
<dbReference type="Gene3D" id="2.40.160.210">
    <property type="entry name" value="Acyl-CoA thioesterase, double hotdog domain"/>
    <property type="match status" value="2"/>
</dbReference>
<feature type="domain" description="Acyl-CoA thioesterase-like C-terminal" evidence="3">
    <location>
        <begin position="261"/>
        <end position="390"/>
    </location>
</feature>
<reference evidence="4 5" key="1">
    <citation type="journal article" date="2015" name="Genome Biol. Evol.">
        <title>Phylogenomic analyses indicate that early fungi evolved digesting cell walls of algal ancestors of land plants.</title>
        <authorList>
            <person name="Chang Y."/>
            <person name="Wang S."/>
            <person name="Sekimoto S."/>
            <person name="Aerts A.L."/>
            <person name="Choi C."/>
            <person name="Clum A."/>
            <person name="LaButti K.M."/>
            <person name="Lindquist E.A."/>
            <person name="Yee Ngan C."/>
            <person name="Ohm R.A."/>
            <person name="Salamov A.A."/>
            <person name="Grigoriev I.V."/>
            <person name="Spatafora J.W."/>
            <person name="Berbee M.L."/>
        </authorList>
    </citation>
    <scope>NUCLEOTIDE SEQUENCE [LARGE SCALE GENOMIC DNA]</scope>
    <source>
        <strain evidence="4 5">JEL478</strain>
    </source>
</reference>
<gene>
    <name evidence="4" type="ORF">M427DRAFT_62379</name>
</gene>
<evidence type="ECO:0000313" key="5">
    <source>
        <dbReference type="Proteomes" id="UP000070544"/>
    </source>
</evidence>
<organism evidence="4 5">
    <name type="scientific">Gonapodya prolifera (strain JEL478)</name>
    <name type="common">Monoblepharis prolifera</name>
    <dbReference type="NCBI Taxonomy" id="1344416"/>
    <lineage>
        <taxon>Eukaryota</taxon>
        <taxon>Fungi</taxon>
        <taxon>Fungi incertae sedis</taxon>
        <taxon>Chytridiomycota</taxon>
        <taxon>Chytridiomycota incertae sedis</taxon>
        <taxon>Monoblepharidomycetes</taxon>
        <taxon>Monoblepharidales</taxon>
        <taxon>Gonapodyaceae</taxon>
        <taxon>Gonapodya</taxon>
    </lineage>
</organism>
<dbReference type="InterPro" id="IPR052389">
    <property type="entry name" value="Sec_Metab_Biosynth-Assoc"/>
</dbReference>
<feature type="region of interest" description="Disordered" evidence="1">
    <location>
        <begin position="1"/>
        <end position="20"/>
    </location>
</feature>
<proteinExistence type="predicted"/>
<dbReference type="InterPro" id="IPR049449">
    <property type="entry name" value="TesB_ACOT8-like_N"/>
</dbReference>
<protein>
    <recommendedName>
        <fullName evidence="6">Thioesterase/thiol ester dehydrase-isomerase</fullName>
    </recommendedName>
</protein>
<keyword evidence="5" id="KW-1185">Reference proteome</keyword>
<name>A0A139A220_GONPJ</name>
<evidence type="ECO:0000313" key="4">
    <source>
        <dbReference type="EMBL" id="KXS10403.1"/>
    </source>
</evidence>
<dbReference type="InterPro" id="IPR029069">
    <property type="entry name" value="HotDog_dom_sf"/>
</dbReference>
<dbReference type="SUPFAM" id="SSF54637">
    <property type="entry name" value="Thioesterase/thiol ester dehydrase-isomerase"/>
    <property type="match status" value="1"/>
</dbReference>